<evidence type="ECO:0000256" key="3">
    <source>
        <dbReference type="ARBA" id="ARBA00022840"/>
    </source>
</evidence>
<keyword evidence="3" id="KW-0067">ATP-binding</keyword>
<dbReference type="SMART" id="SM00885">
    <property type="entry name" value="D5_N"/>
    <property type="match status" value="1"/>
</dbReference>
<feature type="domain" description="SF3 helicase" evidence="4">
    <location>
        <begin position="451"/>
        <end position="609"/>
    </location>
</feature>
<dbReference type="InterPro" id="IPR006500">
    <property type="entry name" value="Helicase_put_C_phage/plasmid"/>
</dbReference>
<evidence type="ECO:0000313" key="5">
    <source>
        <dbReference type="EMBL" id="WZE63486.1"/>
    </source>
</evidence>
<dbReference type="InterPro" id="IPR051620">
    <property type="entry name" value="ORF904-like_C"/>
</dbReference>
<evidence type="ECO:0000256" key="2">
    <source>
        <dbReference type="ARBA" id="ARBA00022801"/>
    </source>
</evidence>
<dbReference type="InterPro" id="IPR014820">
    <property type="entry name" value="PriCT_1"/>
</dbReference>
<dbReference type="PANTHER" id="PTHR35372:SF2">
    <property type="entry name" value="SF3 HELICASE DOMAIN-CONTAINING PROTEIN"/>
    <property type="match status" value="1"/>
</dbReference>
<proteinExistence type="predicted"/>
<dbReference type="Gene3D" id="3.40.50.300">
    <property type="entry name" value="P-loop containing nucleotide triphosphate hydrolases"/>
    <property type="match status" value="1"/>
</dbReference>
<dbReference type="Pfam" id="PF08708">
    <property type="entry name" value="PriCT_1"/>
    <property type="match status" value="1"/>
</dbReference>
<dbReference type="EMBL" id="OR756649">
    <property type="protein sequence ID" value="WZE63486.1"/>
    <property type="molecule type" value="Genomic_DNA"/>
</dbReference>
<keyword evidence="2" id="KW-0378">Hydrolase</keyword>
<dbReference type="InterPro" id="IPR014015">
    <property type="entry name" value="Helicase_SF3_DNA-vir"/>
</dbReference>
<dbReference type="GO" id="GO:0005524">
    <property type="term" value="F:ATP binding"/>
    <property type="evidence" value="ECO:0007669"/>
    <property type="project" value="UniProtKB-KW"/>
</dbReference>
<organism evidence="5">
    <name type="scientific">Micrococcus phage Kurnik</name>
    <dbReference type="NCBI Taxonomy" id="3092208"/>
    <lineage>
        <taxon>Viruses</taxon>
        <taxon>Duplodnaviria</taxon>
        <taxon>Heunggongvirae</taxon>
        <taxon>Uroviricota</taxon>
        <taxon>Caudoviricetes</taxon>
    </lineage>
</organism>
<evidence type="ECO:0000259" key="4">
    <source>
        <dbReference type="PROSITE" id="PS51206"/>
    </source>
</evidence>
<reference evidence="5" key="1">
    <citation type="submission" date="2023-10" db="EMBL/GenBank/DDBJ databases">
        <title>Two new lytic phages for Micrococcus sp. strain 1402.</title>
        <authorList>
            <person name="Petrzik K."/>
        </authorList>
    </citation>
    <scope>NUCLEOTIDE SEQUENCE</scope>
</reference>
<dbReference type="InterPro" id="IPR015330">
    <property type="entry name" value="DNA_primase/pol_bifunc_N"/>
</dbReference>
<dbReference type="NCBIfam" id="TIGR01613">
    <property type="entry name" value="primase_Cterm"/>
    <property type="match status" value="1"/>
</dbReference>
<dbReference type="PANTHER" id="PTHR35372">
    <property type="entry name" value="ATP BINDING PROTEIN-RELATED"/>
    <property type="match status" value="1"/>
</dbReference>
<name>A0AAU6R693_9CAUD</name>
<dbReference type="Pfam" id="PF09250">
    <property type="entry name" value="Prim-Pol"/>
    <property type="match status" value="1"/>
</dbReference>
<dbReference type="PROSITE" id="PS51206">
    <property type="entry name" value="SF3_HELICASE_1"/>
    <property type="match status" value="1"/>
</dbReference>
<dbReference type="SMART" id="SM00942">
    <property type="entry name" value="PriCT_1"/>
    <property type="match status" value="1"/>
</dbReference>
<dbReference type="SUPFAM" id="SSF52540">
    <property type="entry name" value="P-loop containing nucleoside triphosphate hydrolases"/>
    <property type="match status" value="1"/>
</dbReference>
<accession>A0AAU6R693</accession>
<keyword evidence="1" id="KW-0547">Nucleotide-binding</keyword>
<dbReference type="CDD" id="cd04859">
    <property type="entry name" value="Prim_Pol"/>
    <property type="match status" value="1"/>
</dbReference>
<dbReference type="SMART" id="SM00943">
    <property type="entry name" value="Prim-Pol"/>
    <property type="match status" value="1"/>
</dbReference>
<sequence length="740" mass="82911">MTSPSISGYSALGWHVFPCHSIINGACSCGNLDCDSPGKHPRTHNGVKGASSNLQQLEAWYKQFPGANWALATGQISGVFAVDIDERKGGFESFDEYEQNRTAAGDFGNTLIAKTGGGGRHILLAPPEGHHVGNRVNWRPGVDIRGDGGYIILPRGNHISGGFYEWINWGTKVMAAPEDFLLDIHASGGNSDFDSSVIKNLTADQFIEGIEEGARDDTIFRMACKLRRQLGDNRAAVSALVLLAAANSNPPFPEKDALRKVDQAFRQDHSDLQAEIFVSGDANERPLSHLTDMGNRDRFLDTFADDYRYVVGIGWHKWADDGWHVVDKLTPNRDAQQVPAMIRDEAKGIADLQMRQKFTNWASISESAGKVAAIITMAEGHERIKRSVDDFDNDPYLLASANGMIDLRDGSIRRFTRDDLFTRNTRIVYDENFALPRWEEFIKTVTDGDDEVARYLQMAAGYSLTGLITEESFFVVSGLPQTGKSTFLSAIESCMGSYADVASAEVFMKRYGKEAPREELVKFAGSRMITVEEIPEGERFDDALLKRITGGTRLSARYLYQEAFTYVPQFKIWFATNYDPITSDSGMYRRLKRVTFNNRIPEEKKDRGLKNLLMDRSVGGRAILAWAVKGAAMYIDEGKLTTPLSVQAATLDYQKEQDSFAYFMNETFTATDPSIQARIAESHIYDLHVDWSKRNSERPMKRPQFAQKLRERGFQLIVDDATQTRYVPNLSVRVAEIFNR</sequence>
<evidence type="ECO:0000256" key="1">
    <source>
        <dbReference type="ARBA" id="ARBA00022741"/>
    </source>
</evidence>
<dbReference type="InterPro" id="IPR027417">
    <property type="entry name" value="P-loop_NTPase"/>
</dbReference>
<dbReference type="GO" id="GO:0016787">
    <property type="term" value="F:hydrolase activity"/>
    <property type="evidence" value="ECO:0007669"/>
    <property type="project" value="UniProtKB-KW"/>
</dbReference>
<dbReference type="Pfam" id="PF08706">
    <property type="entry name" value="D5_N"/>
    <property type="match status" value="1"/>
</dbReference>
<dbReference type="Pfam" id="PF19263">
    <property type="entry name" value="DUF5906"/>
    <property type="match status" value="1"/>
</dbReference>
<dbReference type="InterPro" id="IPR014818">
    <property type="entry name" value="Phage/plasmid_primase_P4_C"/>
</dbReference>
<protein>
    <submittedName>
        <fullName evidence="5">DNA primase</fullName>
    </submittedName>
</protein>
<dbReference type="SUPFAM" id="SSF56747">
    <property type="entry name" value="Prim-pol domain"/>
    <property type="match status" value="1"/>
</dbReference>
<dbReference type="InterPro" id="IPR045455">
    <property type="entry name" value="NrS-1_pol-like_helicase"/>
</dbReference>